<keyword evidence="1" id="KW-0436">Ligase</keyword>
<proteinExistence type="predicted"/>
<dbReference type="PANTHER" id="PTHR18866:SF128">
    <property type="entry name" value="UREA AMIDOLYASE"/>
    <property type="match status" value="1"/>
</dbReference>
<evidence type="ECO:0000259" key="5">
    <source>
        <dbReference type="PROSITE" id="PS50979"/>
    </source>
</evidence>
<dbReference type="SUPFAM" id="SSF52440">
    <property type="entry name" value="PreATP-grasp domain"/>
    <property type="match status" value="1"/>
</dbReference>
<keyword evidence="3" id="KW-0067">ATP-binding</keyword>
<sequence length="302" mass="34987">MLNDYFNWLEDQLRLIAHDVFPSDPEKCVQLSNINKYTRLYLRRIIKVANDKYNLKVTDGQLVQLLHVSRKQFSHWMYHDAYAAKVFRRARCLLRDLIIMMIYEDRGELSKEYIPQKPIDRPSNRTIADWQQRTQQIREEYQNKNLSIKNLKEAEELIDDIQAGYDSSWILCYKSDSEGDIYGESAHDETRLSNEIELEPIELLALNAVDRAIELKGAPSGEFYLHGDLIIELANKKRVDAIFPGYGFLSENADFARSCESAGLCFIDLTPKRIHQLSLKQHCLSISIRSQSTALTTHGSLI</sequence>
<dbReference type="Gene3D" id="3.40.50.20">
    <property type="match status" value="1"/>
</dbReference>
<reference evidence="6" key="1">
    <citation type="submission" date="2021-02" db="EMBL/GenBank/DDBJ databases">
        <authorList>
            <person name="Nowell W R."/>
        </authorList>
    </citation>
    <scope>NUCLEOTIDE SEQUENCE</scope>
</reference>
<feature type="domain" description="Biotin carboxylation" evidence="5">
    <location>
        <begin position="97"/>
        <end position="302"/>
    </location>
</feature>
<keyword evidence="7" id="KW-1185">Reference proteome</keyword>
<dbReference type="EMBL" id="CAJNOR010003794">
    <property type="protein sequence ID" value="CAF1448264.1"/>
    <property type="molecule type" value="Genomic_DNA"/>
</dbReference>
<gene>
    <name evidence="6" type="ORF">XAT740_LOCUS36722</name>
</gene>
<dbReference type="PANTHER" id="PTHR18866">
    <property type="entry name" value="CARBOXYLASE:PYRUVATE/ACETYL-COA/PROPIONYL-COA CARBOXYLASE"/>
    <property type="match status" value="1"/>
</dbReference>
<name>A0A815PFM5_ADIRI</name>
<protein>
    <recommendedName>
        <fullName evidence="5">Biotin carboxylation domain-containing protein</fullName>
    </recommendedName>
</protein>
<dbReference type="GO" id="GO:0005524">
    <property type="term" value="F:ATP binding"/>
    <property type="evidence" value="ECO:0007669"/>
    <property type="project" value="UniProtKB-KW"/>
</dbReference>
<dbReference type="Proteomes" id="UP000663828">
    <property type="component" value="Unassembled WGS sequence"/>
</dbReference>
<organism evidence="6 7">
    <name type="scientific">Adineta ricciae</name>
    <name type="common">Rotifer</name>
    <dbReference type="NCBI Taxonomy" id="249248"/>
    <lineage>
        <taxon>Eukaryota</taxon>
        <taxon>Metazoa</taxon>
        <taxon>Spiralia</taxon>
        <taxon>Gnathifera</taxon>
        <taxon>Rotifera</taxon>
        <taxon>Eurotatoria</taxon>
        <taxon>Bdelloidea</taxon>
        <taxon>Adinetida</taxon>
        <taxon>Adinetidae</taxon>
        <taxon>Adineta</taxon>
    </lineage>
</organism>
<evidence type="ECO:0000256" key="4">
    <source>
        <dbReference type="ARBA" id="ARBA00023267"/>
    </source>
</evidence>
<dbReference type="PROSITE" id="PS50979">
    <property type="entry name" value="BC"/>
    <property type="match status" value="1"/>
</dbReference>
<keyword evidence="2" id="KW-0547">Nucleotide-binding</keyword>
<dbReference type="InterPro" id="IPR011764">
    <property type="entry name" value="Biotin_carboxylation_dom"/>
</dbReference>
<evidence type="ECO:0000256" key="2">
    <source>
        <dbReference type="ARBA" id="ARBA00022741"/>
    </source>
</evidence>
<dbReference type="GO" id="GO:0016874">
    <property type="term" value="F:ligase activity"/>
    <property type="evidence" value="ECO:0007669"/>
    <property type="project" value="UniProtKB-KW"/>
</dbReference>
<dbReference type="InterPro" id="IPR050856">
    <property type="entry name" value="Biotin_carboxylase_complex"/>
</dbReference>
<accession>A0A815PFM5</accession>
<comment type="caution">
    <text evidence="6">The sequence shown here is derived from an EMBL/GenBank/DDBJ whole genome shotgun (WGS) entry which is preliminary data.</text>
</comment>
<dbReference type="InterPro" id="IPR005481">
    <property type="entry name" value="BC-like_N"/>
</dbReference>
<keyword evidence="4" id="KW-0092">Biotin</keyword>
<dbReference type="Pfam" id="PF00289">
    <property type="entry name" value="Biotin_carb_N"/>
    <property type="match status" value="1"/>
</dbReference>
<evidence type="ECO:0000313" key="6">
    <source>
        <dbReference type="EMBL" id="CAF1448264.1"/>
    </source>
</evidence>
<evidence type="ECO:0000313" key="7">
    <source>
        <dbReference type="Proteomes" id="UP000663828"/>
    </source>
</evidence>
<evidence type="ECO:0000256" key="1">
    <source>
        <dbReference type="ARBA" id="ARBA00022598"/>
    </source>
</evidence>
<evidence type="ECO:0000256" key="3">
    <source>
        <dbReference type="ARBA" id="ARBA00022840"/>
    </source>
</evidence>
<dbReference type="AlphaFoldDB" id="A0A815PFM5"/>
<dbReference type="InterPro" id="IPR016185">
    <property type="entry name" value="PreATP-grasp_dom_sf"/>
</dbReference>